<sequence length="404" mass="45542">MNITYFVNHYPKVSHTFIRREIQALEQEGFTVSRVSIHKDDITDTNNPDYAEIPKTQYILKPSPIVLIKALLSLLLTEFSKTLSAFFLCIRMMKTSDRSVLKNLVYFLEGLRLAQICKTNGTQHIHAHFGTNSTDVAMYCSLVTNIPYSFTVHGPEEFDRPLSINLTEKIVRSRFVFAITKFCKSQLQRWVSHDQWDKIKIIRCGLDPSFFDDQLSIEKINSEKISALFIGRLCEQKGPLIAMEALKMLRESGVPIEIIFAGDGELRSDVERYAQENGLQDSIKITGWVDSSKIRELLLDCDFMLLPSFAEGLPVAIMEALASKVPVVTTRIAGIPELVRPRETGFIVAPGCAIELVEAINELLALNQSAYTALIENAYAAVKLNHDASIEAKKIAQYFRENAT</sequence>
<evidence type="ECO:0000259" key="1">
    <source>
        <dbReference type="Pfam" id="PF00534"/>
    </source>
</evidence>
<dbReference type="Gene3D" id="3.40.50.2000">
    <property type="entry name" value="Glycogen Phosphorylase B"/>
    <property type="match status" value="2"/>
</dbReference>
<dbReference type="PANTHER" id="PTHR45947:SF15">
    <property type="entry name" value="TEICHURONIC ACID BIOSYNTHESIS GLYCOSYLTRANSFERASE TUAC-RELATED"/>
    <property type="match status" value="1"/>
</dbReference>
<dbReference type="InterPro" id="IPR050194">
    <property type="entry name" value="Glycosyltransferase_grp1"/>
</dbReference>
<feature type="domain" description="Glycosyl transferase family 1" evidence="1">
    <location>
        <begin position="216"/>
        <end position="379"/>
    </location>
</feature>
<protein>
    <submittedName>
        <fullName evidence="2">Glycosyltransferase family 4 protein</fullName>
        <ecNumber evidence="2">2.4.-.-</ecNumber>
    </submittedName>
</protein>
<dbReference type="Pfam" id="PF00534">
    <property type="entry name" value="Glycos_transf_1"/>
    <property type="match status" value="1"/>
</dbReference>
<gene>
    <name evidence="2" type="ORF">RM552_13935</name>
</gene>
<evidence type="ECO:0000313" key="3">
    <source>
        <dbReference type="Proteomes" id="UP001253545"/>
    </source>
</evidence>
<organism evidence="2 3">
    <name type="scientific">Glaciecola petra</name>
    <dbReference type="NCBI Taxonomy" id="3075602"/>
    <lineage>
        <taxon>Bacteria</taxon>
        <taxon>Pseudomonadati</taxon>
        <taxon>Pseudomonadota</taxon>
        <taxon>Gammaproteobacteria</taxon>
        <taxon>Alteromonadales</taxon>
        <taxon>Alteromonadaceae</taxon>
        <taxon>Glaciecola</taxon>
    </lineage>
</organism>
<dbReference type="InterPro" id="IPR001296">
    <property type="entry name" value="Glyco_trans_1"/>
</dbReference>
<accession>A0ABU2ZTI0</accession>
<dbReference type="EC" id="2.4.-.-" evidence="2"/>
<dbReference type="SUPFAM" id="SSF53756">
    <property type="entry name" value="UDP-Glycosyltransferase/glycogen phosphorylase"/>
    <property type="match status" value="1"/>
</dbReference>
<dbReference type="RefSeq" id="WP_311369467.1">
    <property type="nucleotide sequence ID" value="NZ_JAVRHX010000004.1"/>
</dbReference>
<dbReference type="GO" id="GO:0016757">
    <property type="term" value="F:glycosyltransferase activity"/>
    <property type="evidence" value="ECO:0007669"/>
    <property type="project" value="UniProtKB-KW"/>
</dbReference>
<keyword evidence="3" id="KW-1185">Reference proteome</keyword>
<keyword evidence="2" id="KW-0808">Transferase</keyword>
<evidence type="ECO:0000313" key="2">
    <source>
        <dbReference type="EMBL" id="MDT0595951.1"/>
    </source>
</evidence>
<dbReference type="PANTHER" id="PTHR45947">
    <property type="entry name" value="SULFOQUINOVOSYL TRANSFERASE SQD2"/>
    <property type="match status" value="1"/>
</dbReference>
<reference evidence="2 3" key="1">
    <citation type="submission" date="2023-09" db="EMBL/GenBank/DDBJ databases">
        <authorList>
            <person name="Rey-Velasco X."/>
        </authorList>
    </citation>
    <scope>NUCLEOTIDE SEQUENCE [LARGE SCALE GENOMIC DNA]</scope>
    <source>
        <strain evidence="2 3">P117</strain>
    </source>
</reference>
<proteinExistence type="predicted"/>
<comment type="caution">
    <text evidence="2">The sequence shown here is derived from an EMBL/GenBank/DDBJ whole genome shotgun (WGS) entry which is preliminary data.</text>
</comment>
<dbReference type="Proteomes" id="UP001253545">
    <property type="component" value="Unassembled WGS sequence"/>
</dbReference>
<name>A0ABU2ZTI0_9ALTE</name>
<dbReference type="EMBL" id="JAVRHX010000004">
    <property type="protein sequence ID" value="MDT0595951.1"/>
    <property type="molecule type" value="Genomic_DNA"/>
</dbReference>
<keyword evidence="2" id="KW-0328">Glycosyltransferase</keyword>
<dbReference type="CDD" id="cd03801">
    <property type="entry name" value="GT4_PimA-like"/>
    <property type="match status" value="1"/>
</dbReference>